<dbReference type="Proteomes" id="UP000295124">
    <property type="component" value="Unassembled WGS sequence"/>
</dbReference>
<dbReference type="RefSeq" id="WP_132165535.1">
    <property type="nucleotide sequence ID" value="NZ_SMKX01000007.1"/>
</dbReference>
<dbReference type="InterPro" id="IPR050832">
    <property type="entry name" value="Bact_Acetyltransf"/>
</dbReference>
<dbReference type="CDD" id="cd04301">
    <property type="entry name" value="NAT_SF"/>
    <property type="match status" value="1"/>
</dbReference>
<evidence type="ECO:0000259" key="3">
    <source>
        <dbReference type="PROSITE" id="PS51186"/>
    </source>
</evidence>
<evidence type="ECO:0000256" key="2">
    <source>
        <dbReference type="ARBA" id="ARBA00023315"/>
    </source>
</evidence>
<dbReference type="PROSITE" id="PS51186">
    <property type="entry name" value="GNAT"/>
    <property type="match status" value="1"/>
</dbReference>
<evidence type="ECO:0000313" key="5">
    <source>
        <dbReference type="Proteomes" id="UP000295124"/>
    </source>
</evidence>
<gene>
    <name evidence="4" type="ORF">E1263_04220</name>
</gene>
<proteinExistence type="predicted"/>
<comment type="caution">
    <text evidence="4">The sequence shown here is derived from an EMBL/GenBank/DDBJ whole genome shotgun (WGS) entry which is preliminary data.</text>
</comment>
<sequence length="175" mass="19065">MIEDLELRAVPSTDPTVRALATAQQAELAALYGDDQPQVELHPDITFTLLILEGSPVGCIGLQPVEPGLGEIKRMYVEPSARGWGLSRKLLTEVEADARRKGINRLRLETGNLQHEAIALYTNHGYTRTPPFPPFENEVASLCFAKDLGEVEDEGVAVSVEAEAIQVRRGVAHPG</sequence>
<organism evidence="4 5">
    <name type="scientific">Kribbella antibiotica</name>
    <dbReference type="NCBI Taxonomy" id="190195"/>
    <lineage>
        <taxon>Bacteria</taxon>
        <taxon>Bacillati</taxon>
        <taxon>Actinomycetota</taxon>
        <taxon>Actinomycetes</taxon>
        <taxon>Propionibacteriales</taxon>
        <taxon>Kribbellaceae</taxon>
        <taxon>Kribbella</taxon>
    </lineage>
</organism>
<dbReference type="PANTHER" id="PTHR43877:SF2">
    <property type="entry name" value="AMINOALKYLPHOSPHONATE N-ACETYLTRANSFERASE-RELATED"/>
    <property type="match status" value="1"/>
</dbReference>
<feature type="domain" description="N-acetyltransferase" evidence="3">
    <location>
        <begin position="1"/>
        <end position="149"/>
    </location>
</feature>
<dbReference type="PANTHER" id="PTHR43877">
    <property type="entry name" value="AMINOALKYLPHOSPHONATE N-ACETYLTRANSFERASE-RELATED-RELATED"/>
    <property type="match status" value="1"/>
</dbReference>
<evidence type="ECO:0000313" key="4">
    <source>
        <dbReference type="EMBL" id="TDD62368.1"/>
    </source>
</evidence>
<dbReference type="InterPro" id="IPR000182">
    <property type="entry name" value="GNAT_dom"/>
</dbReference>
<evidence type="ECO:0000256" key="1">
    <source>
        <dbReference type="ARBA" id="ARBA00022679"/>
    </source>
</evidence>
<dbReference type="OrthoDB" id="70840at2"/>
<dbReference type="Pfam" id="PF00583">
    <property type="entry name" value="Acetyltransf_1"/>
    <property type="match status" value="1"/>
</dbReference>
<dbReference type="SUPFAM" id="SSF55729">
    <property type="entry name" value="Acyl-CoA N-acyltransferases (Nat)"/>
    <property type="match status" value="1"/>
</dbReference>
<protein>
    <submittedName>
        <fullName evidence="4">GNAT family N-acetyltransferase</fullName>
    </submittedName>
</protein>
<keyword evidence="1 4" id="KW-0808">Transferase</keyword>
<accession>A0A4R4ZTD6</accession>
<dbReference type="GO" id="GO:0016747">
    <property type="term" value="F:acyltransferase activity, transferring groups other than amino-acyl groups"/>
    <property type="evidence" value="ECO:0007669"/>
    <property type="project" value="InterPro"/>
</dbReference>
<reference evidence="4 5" key="1">
    <citation type="submission" date="2019-03" db="EMBL/GenBank/DDBJ databases">
        <title>Draft genome sequences of novel Actinobacteria.</title>
        <authorList>
            <person name="Sahin N."/>
            <person name="Ay H."/>
            <person name="Saygin H."/>
        </authorList>
    </citation>
    <scope>NUCLEOTIDE SEQUENCE [LARGE SCALE GENOMIC DNA]</scope>
    <source>
        <strain evidence="4 5">JCM 13523</strain>
    </source>
</reference>
<keyword evidence="5" id="KW-1185">Reference proteome</keyword>
<dbReference type="InterPro" id="IPR016181">
    <property type="entry name" value="Acyl_CoA_acyltransferase"/>
</dbReference>
<dbReference type="Gene3D" id="3.40.630.30">
    <property type="match status" value="1"/>
</dbReference>
<dbReference type="AlphaFoldDB" id="A0A4R4ZTD6"/>
<name>A0A4R4ZTD6_9ACTN</name>
<dbReference type="EMBL" id="SMKX01000007">
    <property type="protein sequence ID" value="TDD62368.1"/>
    <property type="molecule type" value="Genomic_DNA"/>
</dbReference>
<keyword evidence="2" id="KW-0012">Acyltransferase</keyword>